<keyword evidence="2" id="KW-1185">Reference proteome</keyword>
<dbReference type="Proteomes" id="UP000018208">
    <property type="component" value="Unassembled WGS sequence"/>
</dbReference>
<name>A0A9P8LXY0_9EUKA</name>
<organism evidence="1 2">
    <name type="scientific">Spironucleus salmonicida</name>
    <dbReference type="NCBI Taxonomy" id="348837"/>
    <lineage>
        <taxon>Eukaryota</taxon>
        <taxon>Metamonada</taxon>
        <taxon>Diplomonadida</taxon>
        <taxon>Hexamitidae</taxon>
        <taxon>Hexamitinae</taxon>
        <taxon>Spironucleus</taxon>
    </lineage>
</organism>
<dbReference type="GeneID" id="94295941"/>
<accession>A0A9P8LXY0</accession>
<proteinExistence type="predicted"/>
<evidence type="ECO:0000313" key="2">
    <source>
        <dbReference type="Proteomes" id="UP000018208"/>
    </source>
</evidence>
<dbReference type="SUPFAM" id="SSF52058">
    <property type="entry name" value="L domain-like"/>
    <property type="match status" value="1"/>
</dbReference>
<dbReference type="AlphaFoldDB" id="A0A9P8LXY0"/>
<dbReference type="KEGG" id="ssao:94295941"/>
<reference evidence="1 2" key="1">
    <citation type="journal article" date="2014" name="PLoS Genet.">
        <title>The Genome of Spironucleus salmonicida Highlights a Fish Pathogen Adapted to Fluctuating Environments.</title>
        <authorList>
            <person name="Xu F."/>
            <person name="Jerlstrom-Hultqvist J."/>
            <person name="Einarsson E."/>
            <person name="Astvaldsson A."/>
            <person name="Svard S.G."/>
            <person name="Andersson J.O."/>
        </authorList>
    </citation>
    <scope>NUCLEOTIDE SEQUENCE [LARGE SCALE GENOMIC DNA]</scope>
    <source>
        <strain evidence="1 2">ATCC 50377</strain>
    </source>
</reference>
<dbReference type="RefSeq" id="XP_067767128.1">
    <property type="nucleotide sequence ID" value="XM_067905811.1"/>
</dbReference>
<gene>
    <name evidence="1" type="ORF">SS50377_21918</name>
</gene>
<evidence type="ECO:0000313" key="1">
    <source>
        <dbReference type="EMBL" id="KAH0576355.1"/>
    </source>
</evidence>
<sequence length="309" mass="34819">MTLIQSNITSSQQTGMYSISDSIHSQIVEHSIMCKTYGDIEFQYSSMQTDSDMRPYVGEPFQQPSTIIITKCVTGAYLQCDLSNIKKILVKCSLPSNHLIVNIPSLRHLELVNTKLQIIDAFHAQKLVSLKIKDPLTNLRLVSLPKALESLYIDTPDAMIYPDIEKRQIDYLYLSNVQCYYNPQSPTVAIYFDLKKLRFAPVAGSALADTIPAVLPQQPSNLQTLFRLHQRFLKLGVLEGNLQDEDSIDSNCNDDATRLNQLEAQKSLVMKRLSYLRAPSSQMFPQMMASTSSIFVNNIIEPSSLDSDE</sequence>
<comment type="caution">
    <text evidence="1">The sequence shown here is derived from an EMBL/GenBank/DDBJ whole genome shotgun (WGS) entry which is preliminary data.</text>
</comment>
<dbReference type="EMBL" id="AUWU02000002">
    <property type="protein sequence ID" value="KAH0576355.1"/>
    <property type="molecule type" value="Genomic_DNA"/>
</dbReference>
<protein>
    <submittedName>
        <fullName evidence="1">Uncharacterized protein</fullName>
    </submittedName>
</protein>